<evidence type="ECO:0000256" key="1">
    <source>
        <dbReference type="ARBA" id="ARBA00022723"/>
    </source>
</evidence>
<feature type="compositionally biased region" description="Basic and acidic residues" evidence="4">
    <location>
        <begin position="314"/>
        <end position="324"/>
    </location>
</feature>
<proteinExistence type="predicted"/>
<gene>
    <name evidence="6" type="ORF">H9874_05405</name>
</gene>
<feature type="compositionally biased region" description="Basic and acidic residues" evidence="4">
    <location>
        <begin position="280"/>
        <end position="293"/>
    </location>
</feature>
<evidence type="ECO:0000313" key="6">
    <source>
        <dbReference type="EMBL" id="HIW78568.1"/>
    </source>
</evidence>
<dbReference type="GO" id="GO:0051536">
    <property type="term" value="F:iron-sulfur cluster binding"/>
    <property type="evidence" value="ECO:0007669"/>
    <property type="project" value="UniProtKB-KW"/>
</dbReference>
<evidence type="ECO:0000256" key="2">
    <source>
        <dbReference type="ARBA" id="ARBA00023004"/>
    </source>
</evidence>
<feature type="compositionally biased region" description="Low complexity" evidence="4">
    <location>
        <begin position="256"/>
        <end position="275"/>
    </location>
</feature>
<evidence type="ECO:0000256" key="3">
    <source>
        <dbReference type="ARBA" id="ARBA00023014"/>
    </source>
</evidence>
<dbReference type="PROSITE" id="PS00198">
    <property type="entry name" value="4FE4S_FER_1"/>
    <property type="match status" value="1"/>
</dbReference>
<feature type="domain" description="4Fe-4S ferredoxin-type" evidence="5">
    <location>
        <begin position="68"/>
        <end position="97"/>
    </location>
</feature>
<feature type="compositionally biased region" description="Low complexity" evidence="4">
    <location>
        <begin position="198"/>
        <end position="231"/>
    </location>
</feature>
<dbReference type="SUPFAM" id="SSF54862">
    <property type="entry name" value="4Fe-4S ferredoxins"/>
    <property type="match status" value="1"/>
</dbReference>
<dbReference type="PANTHER" id="PTHR43193">
    <property type="match status" value="1"/>
</dbReference>
<dbReference type="InterPro" id="IPR017896">
    <property type="entry name" value="4Fe4S_Fe-S-bd"/>
</dbReference>
<reference evidence="6" key="2">
    <citation type="submission" date="2021-04" db="EMBL/GenBank/DDBJ databases">
        <authorList>
            <person name="Gilroy R."/>
        </authorList>
    </citation>
    <scope>NUCLEOTIDE SEQUENCE</scope>
    <source>
        <strain evidence="6">ChiSxjej5B17-1746</strain>
    </source>
</reference>
<accession>A0A9D1U8Y6</accession>
<evidence type="ECO:0000259" key="5">
    <source>
        <dbReference type="PROSITE" id="PS51379"/>
    </source>
</evidence>
<keyword evidence="2" id="KW-0408">Iron</keyword>
<evidence type="ECO:0000256" key="4">
    <source>
        <dbReference type="SAM" id="MobiDB-lite"/>
    </source>
</evidence>
<dbReference type="PROSITE" id="PS51379">
    <property type="entry name" value="4FE4S_FER_2"/>
    <property type="match status" value="2"/>
</dbReference>
<comment type="caution">
    <text evidence="6">The sequence shown here is derived from an EMBL/GenBank/DDBJ whole genome shotgun (WGS) entry which is preliminary data.</text>
</comment>
<dbReference type="Gene3D" id="3.30.70.3270">
    <property type="match status" value="1"/>
</dbReference>
<dbReference type="PANTHER" id="PTHR43193:SF2">
    <property type="entry name" value="POLYFERREDOXIN PROTEIN FWDF"/>
    <property type="match status" value="1"/>
</dbReference>
<keyword evidence="1" id="KW-0479">Metal-binding</keyword>
<feature type="region of interest" description="Disordered" evidence="4">
    <location>
        <begin position="198"/>
        <end position="324"/>
    </location>
</feature>
<name>A0A9D1U8Y6_9BACT</name>
<protein>
    <submittedName>
        <fullName evidence="6">4Fe-4S binding protein</fullName>
    </submittedName>
</protein>
<dbReference type="Proteomes" id="UP000824264">
    <property type="component" value="Unassembled WGS sequence"/>
</dbReference>
<keyword evidence="3" id="KW-0411">Iron-sulfur</keyword>
<evidence type="ECO:0000313" key="7">
    <source>
        <dbReference type="Proteomes" id="UP000824264"/>
    </source>
</evidence>
<sequence length="324" mass="34763">MEFLKILWDNLKKGPVTDPFPFGETYTPERLRGRVEIDPELCLGCGTCVHVCAAGAINISKFADGSGFEITVWRNSCCLCAQCRHYCPTKAITLSNDWHSAHRATEKYTQITRAKVKYDYCAVCGAKMRVLPQAVLNRIYAKHSEIDVDVVSHLCPNCRRIDVAVIEDRACHIDQLEKMAANQEVCLVPAAEKKAVKAPSAPKGEAPSAQAKAPATPDAPAAPHARAAQDTAPRDPAPSAKLADAPARETARADDAAQAPGAKPQPDAAGKAPGGTANPEVEKTEDAGRRPESDVMTMTQQDTDVPAQAEDGVLEARDAQKTAE</sequence>
<dbReference type="InterPro" id="IPR052977">
    <property type="entry name" value="Polyferredoxin-like_ET"/>
</dbReference>
<feature type="domain" description="4Fe-4S ferredoxin-type" evidence="5">
    <location>
        <begin position="33"/>
        <end position="62"/>
    </location>
</feature>
<dbReference type="EMBL" id="DXGI01000192">
    <property type="protein sequence ID" value="HIW78568.1"/>
    <property type="molecule type" value="Genomic_DNA"/>
</dbReference>
<dbReference type="Pfam" id="PF13187">
    <property type="entry name" value="Fer4_9"/>
    <property type="match status" value="1"/>
</dbReference>
<dbReference type="GO" id="GO:0046872">
    <property type="term" value="F:metal ion binding"/>
    <property type="evidence" value="ECO:0007669"/>
    <property type="project" value="UniProtKB-KW"/>
</dbReference>
<organism evidence="6 7">
    <name type="scientific">Candidatus Bilophila faecipullorum</name>
    <dbReference type="NCBI Taxonomy" id="2838482"/>
    <lineage>
        <taxon>Bacteria</taxon>
        <taxon>Pseudomonadati</taxon>
        <taxon>Thermodesulfobacteriota</taxon>
        <taxon>Desulfovibrionia</taxon>
        <taxon>Desulfovibrionales</taxon>
        <taxon>Desulfovibrionaceae</taxon>
        <taxon>Bilophila</taxon>
    </lineage>
</organism>
<dbReference type="InterPro" id="IPR017900">
    <property type="entry name" value="4Fe4S_Fe_S_CS"/>
</dbReference>
<feature type="compositionally biased region" description="Basic and acidic residues" evidence="4">
    <location>
        <begin position="246"/>
        <end position="255"/>
    </location>
</feature>
<dbReference type="AlphaFoldDB" id="A0A9D1U8Y6"/>
<reference evidence="6" key="1">
    <citation type="journal article" date="2021" name="PeerJ">
        <title>Extensive microbial diversity within the chicken gut microbiome revealed by metagenomics and culture.</title>
        <authorList>
            <person name="Gilroy R."/>
            <person name="Ravi A."/>
            <person name="Getino M."/>
            <person name="Pursley I."/>
            <person name="Horton D.L."/>
            <person name="Alikhan N.F."/>
            <person name="Baker D."/>
            <person name="Gharbi K."/>
            <person name="Hall N."/>
            <person name="Watson M."/>
            <person name="Adriaenssens E.M."/>
            <person name="Foster-Nyarko E."/>
            <person name="Jarju S."/>
            <person name="Secka A."/>
            <person name="Antonio M."/>
            <person name="Oren A."/>
            <person name="Chaudhuri R.R."/>
            <person name="La Ragione R."/>
            <person name="Hildebrand F."/>
            <person name="Pallen M.J."/>
        </authorList>
    </citation>
    <scope>NUCLEOTIDE SEQUENCE</scope>
    <source>
        <strain evidence="6">ChiSxjej5B17-1746</strain>
    </source>
</reference>